<reference evidence="1" key="1">
    <citation type="submission" date="2023-04" db="EMBL/GenBank/DDBJ databases">
        <title>Candida boidinii NBRC 1967.</title>
        <authorList>
            <person name="Ichikawa N."/>
            <person name="Sato H."/>
            <person name="Tonouchi N."/>
        </authorList>
    </citation>
    <scope>NUCLEOTIDE SEQUENCE</scope>
    <source>
        <strain evidence="1">NBRC 1967</strain>
    </source>
</reference>
<gene>
    <name evidence="1" type="ORF">Cboi01_000355800</name>
</gene>
<name>A0ACB5TSM5_CANBO</name>
<accession>A0ACB5TSM5</accession>
<organism evidence="1 2">
    <name type="scientific">Candida boidinii</name>
    <name type="common">Yeast</name>
    <dbReference type="NCBI Taxonomy" id="5477"/>
    <lineage>
        <taxon>Eukaryota</taxon>
        <taxon>Fungi</taxon>
        <taxon>Dikarya</taxon>
        <taxon>Ascomycota</taxon>
        <taxon>Saccharomycotina</taxon>
        <taxon>Pichiomycetes</taxon>
        <taxon>Pichiales</taxon>
        <taxon>Pichiaceae</taxon>
        <taxon>Ogataea</taxon>
        <taxon>Ogataea/Candida clade</taxon>
    </lineage>
</organism>
<dbReference type="Proteomes" id="UP001165101">
    <property type="component" value="Unassembled WGS sequence"/>
</dbReference>
<proteinExistence type="predicted"/>
<evidence type="ECO:0000313" key="2">
    <source>
        <dbReference type="Proteomes" id="UP001165101"/>
    </source>
</evidence>
<evidence type="ECO:0000313" key="1">
    <source>
        <dbReference type="EMBL" id="GME94543.1"/>
    </source>
</evidence>
<dbReference type="EMBL" id="BSXV01001986">
    <property type="protein sequence ID" value="GME94543.1"/>
    <property type="molecule type" value="Genomic_DNA"/>
</dbReference>
<sequence>MSSLLILLFLTSLSMAQKVMLSDKAKEFCTGMYSKRDWSGSTDPFIKVDLKSFETANPDTGNASVSLIIFEYRDLTGIGVTDKSGVTHYECTNLLIEHGYCSESEKNQFIVNSTYVSQNPIKHTLLTSLGTNDISYVVTETGYYCVAADSPIYSGNHNHFKLLVNFHNSFGNLPAAEIPKLPLYGLLSVVYAVCLCIYLFQVYRHRSELLLLQKYLAGFFVFLTIENILTWALYDAQNNNKKYPLPGGIKFFIVVVSVFNSFKIAFSLFLLLIIALGYGVVYPKLKRDVMNKCKILAGLYFIVSTAFTIGSYFQGQSQPDATTSTTSSSGNDALTYFLLIITIPLGLLIFVFYFFILTSLNKTNALLKETKQIVKLNMYKKLFSLLFVSLLFLVFSFVMVTVLVFNDSLTESIERFWKFDKVLIDFWPSLLYFFIFIGVAIIWRPTDTSYLLAVSSQLPSNSSEAVTDNQDEPPIYNNLNEYGNEFEFDDLRSLESGATNPFDDSHKKSTRSNAPSENPFDDRNNIDNNNDNDDDINFDIQTEQQRQQQHSATNDEFILDDDEEDAPISKKNDKKSD</sequence>
<comment type="caution">
    <text evidence="1">The sequence shown here is derived from an EMBL/GenBank/DDBJ whole genome shotgun (WGS) entry which is preliminary data.</text>
</comment>
<keyword evidence="2" id="KW-1185">Reference proteome</keyword>
<protein>
    <submittedName>
        <fullName evidence="1">Unnamed protein product</fullName>
    </submittedName>
</protein>